<evidence type="ECO:0000259" key="1">
    <source>
        <dbReference type="Pfam" id="PF10090"/>
    </source>
</evidence>
<dbReference type="EMBL" id="QFNK01000094">
    <property type="protein sequence ID" value="PZO86763.1"/>
    <property type="molecule type" value="Genomic_DNA"/>
</dbReference>
<dbReference type="Gene3D" id="1.10.287.130">
    <property type="match status" value="1"/>
</dbReference>
<dbReference type="Proteomes" id="UP000249557">
    <property type="component" value="Unassembled WGS sequence"/>
</dbReference>
<name>A0A2W4ZWM9_9BACT</name>
<reference evidence="2 3" key="1">
    <citation type="submission" date="2017-08" db="EMBL/GenBank/DDBJ databases">
        <title>Infants hospitalized years apart are colonized by the same room-sourced microbial strains.</title>
        <authorList>
            <person name="Brooks B."/>
            <person name="Olm M.R."/>
            <person name="Firek B.A."/>
            <person name="Baker R."/>
            <person name="Thomas B.C."/>
            <person name="Morowitz M.J."/>
            <person name="Banfield J.F."/>
        </authorList>
    </citation>
    <scope>NUCLEOTIDE SEQUENCE [LARGE SCALE GENOMIC DNA]</scope>
    <source>
        <strain evidence="2">S2_018_000_R2_104</strain>
    </source>
</reference>
<feature type="domain" description="Histidine phosphotransferase ChpT C-terminal" evidence="1">
    <location>
        <begin position="137"/>
        <end position="255"/>
    </location>
</feature>
<dbReference type="Pfam" id="PF10090">
    <property type="entry name" value="HPTransfase"/>
    <property type="match status" value="1"/>
</dbReference>
<comment type="caution">
    <text evidence="2">The sequence shown here is derived from an EMBL/GenBank/DDBJ whole genome shotgun (WGS) entry which is preliminary data.</text>
</comment>
<organism evidence="2 3">
    <name type="scientific">Micavibrio aeruginosavorus</name>
    <dbReference type="NCBI Taxonomy" id="349221"/>
    <lineage>
        <taxon>Bacteria</taxon>
        <taxon>Pseudomonadati</taxon>
        <taxon>Bdellovibrionota</taxon>
        <taxon>Bdellovibrionia</taxon>
        <taxon>Bdellovibrionales</taxon>
        <taxon>Pseudobdellovibrionaceae</taxon>
        <taxon>Micavibrio</taxon>
    </lineage>
</organism>
<gene>
    <name evidence="2" type="ORF">DI626_05625</name>
</gene>
<dbReference type="Gene3D" id="3.30.565.10">
    <property type="entry name" value="Histidine kinase-like ATPase, C-terminal domain"/>
    <property type="match status" value="1"/>
</dbReference>
<dbReference type="InterPro" id="IPR018762">
    <property type="entry name" value="ChpT_C"/>
</dbReference>
<dbReference type="InterPro" id="IPR036890">
    <property type="entry name" value="HATPase_C_sf"/>
</dbReference>
<protein>
    <recommendedName>
        <fullName evidence="1">Histidine phosphotransferase ChpT C-terminal domain-containing protein</fullName>
    </recommendedName>
</protein>
<proteinExistence type="predicted"/>
<evidence type="ECO:0000313" key="2">
    <source>
        <dbReference type="EMBL" id="PZO86763.1"/>
    </source>
</evidence>
<sequence>MWPTASRTRKSQARFEKFWTNSDSRPEWGGLFQTPSIRQIMNAPQPQTSAPVSASEIENKTASVIELLASRICHDLVSPVGAINNGVEFMEDVGDDAEQRKEALDLISHSASQASAKLMAFRIAYGAGGKDPNIKPEDVQKAISQLIGPEGKISQAWDPYGNLGPKPLPFGFCKMLMCTMMLGMECLVKGGYISVRPGEEANQTVIIAEGKDVLVRENVAEALNQELAPDQLDPRLAHPYAIGVIAENYGFKIRLGDKREDRVTFVIQSPAPEQPSETA</sequence>
<accession>A0A2W4ZWM9</accession>
<dbReference type="AlphaFoldDB" id="A0A2W4ZWM9"/>
<evidence type="ECO:0000313" key="3">
    <source>
        <dbReference type="Proteomes" id="UP000249557"/>
    </source>
</evidence>